<feature type="signal peptide" evidence="1">
    <location>
        <begin position="1"/>
        <end position="41"/>
    </location>
</feature>
<evidence type="ECO:0008006" key="4">
    <source>
        <dbReference type="Google" id="ProtNLM"/>
    </source>
</evidence>
<evidence type="ECO:0000313" key="2">
    <source>
        <dbReference type="EMBL" id="ABM33142.1"/>
    </source>
</evidence>
<dbReference type="Gene3D" id="2.60.120.1140">
    <property type="entry name" value="Protein of unknown function DUF192"/>
    <property type="match status" value="1"/>
</dbReference>
<organism evidence="2 3">
    <name type="scientific">Paracidovorax citrulli (strain AAC00-1)</name>
    <name type="common">Acidovorax citrulli</name>
    <dbReference type="NCBI Taxonomy" id="397945"/>
    <lineage>
        <taxon>Bacteria</taxon>
        <taxon>Pseudomonadati</taxon>
        <taxon>Pseudomonadota</taxon>
        <taxon>Betaproteobacteria</taxon>
        <taxon>Burkholderiales</taxon>
        <taxon>Comamonadaceae</taxon>
        <taxon>Paracidovorax</taxon>
    </lineage>
</organism>
<evidence type="ECO:0000256" key="1">
    <source>
        <dbReference type="SAM" id="SignalP"/>
    </source>
</evidence>
<name>A1TQA4_PARC0</name>
<dbReference type="InterPro" id="IPR038695">
    <property type="entry name" value="Saro_0823-like_sf"/>
</dbReference>
<dbReference type="HOGENOM" id="CLU_097039_0_0_4"/>
<dbReference type="eggNOG" id="COG1430">
    <property type="taxonomic scope" value="Bacteria"/>
</dbReference>
<protein>
    <recommendedName>
        <fullName evidence="4">DUF192 domain-containing protein</fullName>
    </recommendedName>
</protein>
<feature type="chain" id="PRO_5002638574" description="DUF192 domain-containing protein" evidence="1">
    <location>
        <begin position="42"/>
        <end position="174"/>
    </location>
</feature>
<dbReference type="Proteomes" id="UP000002596">
    <property type="component" value="Chromosome"/>
</dbReference>
<dbReference type="AlphaFoldDB" id="A1TQA4"/>
<dbReference type="PANTHER" id="PTHR37953">
    <property type="entry name" value="UPF0127 PROTEIN MJ1496"/>
    <property type="match status" value="1"/>
</dbReference>
<reference evidence="2 3" key="1">
    <citation type="submission" date="2006-12" db="EMBL/GenBank/DDBJ databases">
        <title>Complete sequence of Acidovorax avenae subsp. citrulli AAC00-1.</title>
        <authorList>
            <consortium name="US DOE Joint Genome Institute"/>
            <person name="Copeland A."/>
            <person name="Lucas S."/>
            <person name="Lapidus A."/>
            <person name="Barry K."/>
            <person name="Detter J.C."/>
            <person name="Glavina del Rio T."/>
            <person name="Dalin E."/>
            <person name="Tice H."/>
            <person name="Pitluck S."/>
            <person name="Kiss H."/>
            <person name="Brettin T."/>
            <person name="Bruce D."/>
            <person name="Han C."/>
            <person name="Tapia R."/>
            <person name="Gilna P."/>
            <person name="Schmutz J."/>
            <person name="Larimer F."/>
            <person name="Land M."/>
            <person name="Hauser L."/>
            <person name="Kyrpides N."/>
            <person name="Kim E."/>
            <person name="Stahl D."/>
            <person name="Richardson P."/>
        </authorList>
    </citation>
    <scope>NUCLEOTIDE SEQUENCE [LARGE SCALE GENOMIC DNA]</scope>
    <source>
        <strain evidence="2 3">AAC00-1</strain>
    </source>
</reference>
<proteinExistence type="predicted"/>
<evidence type="ECO:0000313" key="3">
    <source>
        <dbReference type="Proteomes" id="UP000002596"/>
    </source>
</evidence>
<dbReference type="Pfam" id="PF02643">
    <property type="entry name" value="DUF192"/>
    <property type="match status" value="1"/>
</dbReference>
<gene>
    <name evidence="2" type="ordered locus">Aave_2570</name>
</gene>
<sequence length="174" mass="19046">MDDPPAMNHDLPSGPMPRPLRRMAVSLALVAACLGTAQARAQEGPQLDLQRVDLAAGMHRIDAQLAVTPQERETGLMHRKDMPSNEGMLFVFSVPAVQCFWMKNTLLPLTAAFVADDGTIVNLADMKPQTLNSHCSEKPVRFVLEMNQGWFAKRGIKPGFKLSGAPFARPSPAR</sequence>
<dbReference type="STRING" id="397945.Aave_2570"/>
<dbReference type="EMBL" id="CP000512">
    <property type="protein sequence ID" value="ABM33142.1"/>
    <property type="molecule type" value="Genomic_DNA"/>
</dbReference>
<dbReference type="InterPro" id="IPR003795">
    <property type="entry name" value="DUF192"/>
</dbReference>
<keyword evidence="1" id="KW-0732">Signal</keyword>
<dbReference type="KEGG" id="aav:Aave_2570"/>
<dbReference type="PANTHER" id="PTHR37953:SF1">
    <property type="entry name" value="UPF0127 PROTEIN MJ1496"/>
    <property type="match status" value="1"/>
</dbReference>
<accession>A1TQA4</accession>